<dbReference type="GO" id="GO:1903432">
    <property type="term" value="P:regulation of TORC1 signaling"/>
    <property type="evidence" value="ECO:0007669"/>
    <property type="project" value="EnsemblFungi"/>
</dbReference>
<reference evidence="2" key="1">
    <citation type="submission" date="2013-12" db="EMBL/GenBank/DDBJ databases">
        <authorList>
            <person name="Genoscope - CEA"/>
        </authorList>
    </citation>
    <scope>NUCLEOTIDE SEQUENCE</scope>
    <source>
        <strain evidence="2">CBS 1993</strain>
    </source>
</reference>
<dbReference type="GO" id="GO:0045943">
    <property type="term" value="P:positive regulation of transcription by RNA polymerase I"/>
    <property type="evidence" value="ECO:0007669"/>
    <property type="project" value="EnsemblFungi"/>
</dbReference>
<dbReference type="HOGENOM" id="CLU_041824_2_0_1"/>
<dbReference type="GO" id="GO:0000159">
    <property type="term" value="C:protein phosphatase type 2A complex"/>
    <property type="evidence" value="ECO:0007669"/>
    <property type="project" value="EnsemblFungi"/>
</dbReference>
<dbReference type="AlphaFoldDB" id="W6MHQ5"/>
<keyword evidence="3" id="KW-1185">Reference proteome</keyword>
<dbReference type="Proteomes" id="UP000019384">
    <property type="component" value="Unassembled WGS sequence"/>
</dbReference>
<dbReference type="EMBL" id="HG793126">
    <property type="protein sequence ID" value="CDK25521.1"/>
    <property type="molecule type" value="Genomic_DNA"/>
</dbReference>
<evidence type="ECO:0008006" key="4">
    <source>
        <dbReference type="Google" id="ProtNLM"/>
    </source>
</evidence>
<feature type="region of interest" description="Disordered" evidence="1">
    <location>
        <begin position="299"/>
        <end position="346"/>
    </location>
</feature>
<dbReference type="PANTHER" id="PTHR10933">
    <property type="entry name" value="IMMUNOGLOBULIN-BINDING PROTEIN 1"/>
    <property type="match status" value="1"/>
</dbReference>
<evidence type="ECO:0000256" key="1">
    <source>
        <dbReference type="SAM" id="MobiDB-lite"/>
    </source>
</evidence>
<dbReference type="GO" id="GO:0051721">
    <property type="term" value="F:protein phosphatase 2A binding"/>
    <property type="evidence" value="ECO:0007669"/>
    <property type="project" value="TreeGrafter"/>
</dbReference>
<protein>
    <recommendedName>
        <fullName evidence="4">TAP42-like protein</fullName>
    </recommendedName>
</protein>
<dbReference type="InterPro" id="IPR007304">
    <property type="entry name" value="TAP46-like"/>
</dbReference>
<sequence length="346" mass="40131">MSQVPLSQRFVDVVHSVKKLESSSLRKDSKAFQDQLSETINDLESVKKTIQQLAMFSTNEEIEEVNTKDIQYLAIDFYLARALENSTKLRQQALQTSQTLYIQFLHSLENYGLLDRNQQERLDNFKESFNPTLSELRPDDPVKRRELKIANFKAEKEFNLKLSVLNDPTTNLENMDDEVVREIYTDQLKLQTLQAFQHIEANMMELEVLKHMPQPRLTEVKELDDREREREGSREANLKFTDKLESLSQPLLSKQGKVLRPFTIVSDRKQLQKKVFGTGQELPSMTVEEYLDYELANGGMVKPQEPEKEVDEDDMEAADKETYEKRDWDEFVEANPKGSGNTANLG</sequence>
<reference evidence="2" key="2">
    <citation type="submission" date="2014-02" db="EMBL/GenBank/DDBJ databases">
        <title>Complete DNA sequence of /Kuraishia capsulata/ illustrates novel genomic features among budding yeasts (/Saccharomycotina/).</title>
        <authorList>
            <person name="Morales L."/>
            <person name="Noel B."/>
            <person name="Porcel B."/>
            <person name="Marcet-Houben M."/>
            <person name="Hullo M-F."/>
            <person name="Sacerdot C."/>
            <person name="Tekaia F."/>
            <person name="Leh-Louis V."/>
            <person name="Despons L."/>
            <person name="Khanna V."/>
            <person name="Aury J-M."/>
            <person name="Barbe V."/>
            <person name="Couloux A."/>
            <person name="Labadie K."/>
            <person name="Pelletier E."/>
            <person name="Souciet J-L."/>
            <person name="Boekhout T."/>
            <person name="Gabaldon T."/>
            <person name="Wincker P."/>
            <person name="Dujon B."/>
        </authorList>
    </citation>
    <scope>NUCLEOTIDE SEQUENCE</scope>
    <source>
        <strain evidence="2">CBS 1993</strain>
    </source>
</reference>
<dbReference type="RefSeq" id="XP_022457533.1">
    <property type="nucleotide sequence ID" value="XM_022603675.1"/>
</dbReference>
<proteinExistence type="predicted"/>
<accession>W6MHQ5</accession>
<name>W6MHQ5_9ASCO</name>
<dbReference type="PANTHER" id="PTHR10933:SF9">
    <property type="entry name" value="IMMUNOGLOBULIN-BINDING PROTEIN 1"/>
    <property type="match status" value="1"/>
</dbReference>
<dbReference type="GeneID" id="34518921"/>
<evidence type="ECO:0000313" key="3">
    <source>
        <dbReference type="Proteomes" id="UP000019384"/>
    </source>
</evidence>
<organism evidence="2 3">
    <name type="scientific">Kuraishia capsulata CBS 1993</name>
    <dbReference type="NCBI Taxonomy" id="1382522"/>
    <lineage>
        <taxon>Eukaryota</taxon>
        <taxon>Fungi</taxon>
        <taxon>Dikarya</taxon>
        <taxon>Ascomycota</taxon>
        <taxon>Saccharomycotina</taxon>
        <taxon>Pichiomycetes</taxon>
        <taxon>Pichiales</taxon>
        <taxon>Pichiaceae</taxon>
        <taxon>Kuraishia</taxon>
    </lineage>
</organism>
<dbReference type="STRING" id="1382522.W6MHQ5"/>
<dbReference type="InterPro" id="IPR038511">
    <property type="entry name" value="TAP42/TAP46-like_sf"/>
</dbReference>
<dbReference type="GO" id="GO:0005829">
    <property type="term" value="C:cytosol"/>
    <property type="evidence" value="ECO:0007669"/>
    <property type="project" value="EnsemblFungi"/>
</dbReference>
<gene>
    <name evidence="2" type="ORF">KUCA_T00001491001</name>
</gene>
<dbReference type="Gene3D" id="1.25.40.540">
    <property type="entry name" value="TAP42-like family"/>
    <property type="match status" value="1"/>
</dbReference>
<feature type="compositionally biased region" description="Basic and acidic residues" evidence="1">
    <location>
        <begin position="317"/>
        <end position="329"/>
    </location>
</feature>
<dbReference type="GO" id="GO:0035303">
    <property type="term" value="P:regulation of dephosphorylation"/>
    <property type="evidence" value="ECO:0007669"/>
    <property type="project" value="TreeGrafter"/>
</dbReference>
<evidence type="ECO:0000313" key="2">
    <source>
        <dbReference type="EMBL" id="CDK25521.1"/>
    </source>
</evidence>
<dbReference type="OrthoDB" id="10261753at2759"/>
<dbReference type="Pfam" id="PF04177">
    <property type="entry name" value="TAP42"/>
    <property type="match status" value="1"/>
</dbReference>